<reference evidence="2 3" key="1">
    <citation type="submission" date="2019-03" db="EMBL/GenBank/DDBJ databases">
        <title>First draft genome of Liparis tanakae, snailfish: a comprehensive survey of snailfish specific genes.</title>
        <authorList>
            <person name="Kim W."/>
            <person name="Song I."/>
            <person name="Jeong J.-H."/>
            <person name="Kim D."/>
            <person name="Kim S."/>
            <person name="Ryu S."/>
            <person name="Song J.Y."/>
            <person name="Lee S.K."/>
        </authorList>
    </citation>
    <scope>NUCLEOTIDE SEQUENCE [LARGE SCALE GENOMIC DNA]</scope>
    <source>
        <tissue evidence="2">Muscle</tissue>
    </source>
</reference>
<evidence type="ECO:0000313" key="2">
    <source>
        <dbReference type="EMBL" id="TNN64839.1"/>
    </source>
</evidence>
<keyword evidence="3" id="KW-1185">Reference proteome</keyword>
<evidence type="ECO:0000313" key="3">
    <source>
        <dbReference type="Proteomes" id="UP000314294"/>
    </source>
</evidence>
<dbReference type="AlphaFoldDB" id="A0A4Z2HG44"/>
<accession>A0A4Z2HG44</accession>
<dbReference type="EMBL" id="SRLO01000245">
    <property type="protein sequence ID" value="TNN64839.1"/>
    <property type="molecule type" value="Genomic_DNA"/>
</dbReference>
<organism evidence="2 3">
    <name type="scientific">Liparis tanakae</name>
    <name type="common">Tanaka's snailfish</name>
    <dbReference type="NCBI Taxonomy" id="230148"/>
    <lineage>
        <taxon>Eukaryota</taxon>
        <taxon>Metazoa</taxon>
        <taxon>Chordata</taxon>
        <taxon>Craniata</taxon>
        <taxon>Vertebrata</taxon>
        <taxon>Euteleostomi</taxon>
        <taxon>Actinopterygii</taxon>
        <taxon>Neopterygii</taxon>
        <taxon>Teleostei</taxon>
        <taxon>Neoteleostei</taxon>
        <taxon>Acanthomorphata</taxon>
        <taxon>Eupercaria</taxon>
        <taxon>Perciformes</taxon>
        <taxon>Cottioidei</taxon>
        <taxon>Cottales</taxon>
        <taxon>Liparidae</taxon>
        <taxon>Liparis</taxon>
    </lineage>
</organism>
<evidence type="ECO:0000256" key="1">
    <source>
        <dbReference type="SAM" id="MobiDB-lite"/>
    </source>
</evidence>
<name>A0A4Z2HG44_9TELE</name>
<dbReference type="Proteomes" id="UP000314294">
    <property type="component" value="Unassembled WGS sequence"/>
</dbReference>
<sequence>MANEEVGEIIFSGSDVDSKCSACQTVRPLQESLYLPFQQSAQDPQVRRQENPTKPFRCPGSSHDDSVPSQICDEPTPAPTHALNIRLTLAEKPFAVMRIDGAREDEDADQCVGGSTQHPANSFQQCRNVQVSPEAERLRKDAAFPKQSQLGSRSDSQVTAGRYVELDLIRGNEMQSALPGLAEAEDSPVDSGAPSQAASLGNYRACWAFNEVHNDLCCLIQSVSPRLVSRTELSCCKLLSCMKKQADSLAGPGALLSQCSVLLAVALKWMMVSPLSRRGGQLVTSGGIDV</sequence>
<feature type="region of interest" description="Disordered" evidence="1">
    <location>
        <begin position="36"/>
        <end position="69"/>
    </location>
</feature>
<gene>
    <name evidence="2" type="ORF">EYF80_024930</name>
</gene>
<comment type="caution">
    <text evidence="2">The sequence shown here is derived from an EMBL/GenBank/DDBJ whole genome shotgun (WGS) entry which is preliminary data.</text>
</comment>
<proteinExistence type="predicted"/>
<protein>
    <submittedName>
        <fullName evidence="2">Uncharacterized protein</fullName>
    </submittedName>
</protein>